<keyword evidence="7" id="KW-1185">Reference proteome</keyword>
<keyword evidence="2" id="KW-0808">Transferase</keyword>
<dbReference type="KEGG" id="fax:FUAX_08850"/>
<dbReference type="AlphaFoldDB" id="A0AAU9CXT8"/>
<dbReference type="PANTHER" id="PTHR10434:SF11">
    <property type="entry name" value="1-ACYL-SN-GLYCEROL-3-PHOSPHATE ACYLTRANSFERASE"/>
    <property type="match status" value="1"/>
</dbReference>
<name>A0AAU9CXT8_9BACT</name>
<feature type="domain" description="Phospholipid/glycerol acyltransferase" evidence="5">
    <location>
        <begin position="77"/>
        <end position="190"/>
    </location>
</feature>
<keyword evidence="4" id="KW-0812">Transmembrane</keyword>
<gene>
    <name evidence="6" type="ORF">FUAX_08850</name>
</gene>
<dbReference type="SUPFAM" id="SSF69593">
    <property type="entry name" value="Glycerol-3-phosphate (1)-acyltransferase"/>
    <property type="match status" value="1"/>
</dbReference>
<dbReference type="Pfam" id="PF01553">
    <property type="entry name" value="Acyltransferase"/>
    <property type="match status" value="1"/>
</dbReference>
<keyword evidence="4" id="KW-0472">Membrane</keyword>
<dbReference type="EMBL" id="AP025314">
    <property type="protein sequence ID" value="BDD08453.1"/>
    <property type="molecule type" value="Genomic_DNA"/>
</dbReference>
<evidence type="ECO:0000256" key="3">
    <source>
        <dbReference type="ARBA" id="ARBA00023315"/>
    </source>
</evidence>
<evidence type="ECO:0000313" key="7">
    <source>
        <dbReference type="Proteomes" id="UP001348817"/>
    </source>
</evidence>
<evidence type="ECO:0000256" key="1">
    <source>
        <dbReference type="ARBA" id="ARBA00005189"/>
    </source>
</evidence>
<evidence type="ECO:0000256" key="2">
    <source>
        <dbReference type="ARBA" id="ARBA00022679"/>
    </source>
</evidence>
<organism evidence="6 7">
    <name type="scientific">Fulvitalea axinellae</name>
    <dbReference type="NCBI Taxonomy" id="1182444"/>
    <lineage>
        <taxon>Bacteria</taxon>
        <taxon>Pseudomonadati</taxon>
        <taxon>Bacteroidota</taxon>
        <taxon>Cytophagia</taxon>
        <taxon>Cytophagales</taxon>
        <taxon>Persicobacteraceae</taxon>
        <taxon>Fulvitalea</taxon>
    </lineage>
</organism>
<protein>
    <submittedName>
        <fullName evidence="6">1-acyl-sn-glycerol-3-phosphate acyltransferase</fullName>
    </submittedName>
</protein>
<accession>A0AAU9CXT8</accession>
<reference evidence="6 7" key="1">
    <citation type="submission" date="2021-12" db="EMBL/GenBank/DDBJ databases">
        <title>Genome sequencing of bacteria with rrn-lacking chromosome and rrn-plasmid.</title>
        <authorList>
            <person name="Anda M."/>
            <person name="Iwasaki W."/>
        </authorList>
    </citation>
    <scope>NUCLEOTIDE SEQUENCE [LARGE SCALE GENOMIC DNA]</scope>
    <source>
        <strain evidence="6 7">DSM 100852</strain>
    </source>
</reference>
<keyword evidence="3 6" id="KW-0012">Acyltransferase</keyword>
<feature type="transmembrane region" description="Helical" evidence="4">
    <location>
        <begin position="12"/>
        <end position="35"/>
    </location>
</feature>
<dbReference type="CDD" id="cd07989">
    <property type="entry name" value="LPLAT_AGPAT-like"/>
    <property type="match status" value="1"/>
</dbReference>
<comment type="pathway">
    <text evidence="1">Lipid metabolism.</text>
</comment>
<evidence type="ECO:0000259" key="5">
    <source>
        <dbReference type="SMART" id="SM00563"/>
    </source>
</evidence>
<sequence length="246" mass="27673">MSRVVKFFKGCYTAYGLSMFLLVMLCLAPFFWIASLRKSWRPFAEKLFQIWGTAVQILIGMPVRRTFKAPLDRKGQYIFAPNHSSFLDIPMIGSGPFPVVFLGKASLAKVPVFGFIYKSFNVLVDRKSSVSRAGALDKCRKELDAGRNLVVFPEGTQSREAPKMRAFKDGAFLLAIEKQIPVVPVTFPNNWKILPPLGNGFYMAWNVARVIFHEPISTKGMTNEDIPELKAKVKGIIEAELKKYNG</sequence>
<dbReference type="PANTHER" id="PTHR10434">
    <property type="entry name" value="1-ACYL-SN-GLYCEROL-3-PHOSPHATE ACYLTRANSFERASE"/>
    <property type="match status" value="1"/>
</dbReference>
<evidence type="ECO:0000256" key="4">
    <source>
        <dbReference type="SAM" id="Phobius"/>
    </source>
</evidence>
<dbReference type="InterPro" id="IPR002123">
    <property type="entry name" value="Plipid/glycerol_acylTrfase"/>
</dbReference>
<dbReference type="SMART" id="SM00563">
    <property type="entry name" value="PlsC"/>
    <property type="match status" value="1"/>
</dbReference>
<keyword evidence="4" id="KW-1133">Transmembrane helix</keyword>
<evidence type="ECO:0000313" key="6">
    <source>
        <dbReference type="EMBL" id="BDD08453.1"/>
    </source>
</evidence>
<dbReference type="RefSeq" id="WP_338393715.1">
    <property type="nucleotide sequence ID" value="NZ_AP025314.1"/>
</dbReference>
<dbReference type="GO" id="GO:0006654">
    <property type="term" value="P:phosphatidic acid biosynthetic process"/>
    <property type="evidence" value="ECO:0007669"/>
    <property type="project" value="TreeGrafter"/>
</dbReference>
<dbReference type="Proteomes" id="UP001348817">
    <property type="component" value="Chromosome"/>
</dbReference>
<proteinExistence type="predicted"/>
<dbReference type="GO" id="GO:0003841">
    <property type="term" value="F:1-acylglycerol-3-phosphate O-acyltransferase activity"/>
    <property type="evidence" value="ECO:0007669"/>
    <property type="project" value="TreeGrafter"/>
</dbReference>